<evidence type="ECO:0000256" key="1">
    <source>
        <dbReference type="SAM" id="Phobius"/>
    </source>
</evidence>
<gene>
    <name evidence="2" type="ORF">IW261DRAFT_1506748</name>
</gene>
<accession>A0AA39U804</accession>
<evidence type="ECO:0000313" key="2">
    <source>
        <dbReference type="EMBL" id="KAK0472754.1"/>
    </source>
</evidence>
<reference evidence="2" key="1">
    <citation type="submission" date="2023-06" db="EMBL/GenBank/DDBJ databases">
        <authorList>
            <consortium name="Lawrence Berkeley National Laboratory"/>
            <person name="Ahrendt S."/>
            <person name="Sahu N."/>
            <person name="Indic B."/>
            <person name="Wong-Bajracharya J."/>
            <person name="Merenyi Z."/>
            <person name="Ke H.-M."/>
            <person name="Monk M."/>
            <person name="Kocsube S."/>
            <person name="Drula E."/>
            <person name="Lipzen A."/>
            <person name="Balint B."/>
            <person name="Henrissat B."/>
            <person name="Andreopoulos B."/>
            <person name="Martin F.M."/>
            <person name="Harder C.B."/>
            <person name="Rigling D."/>
            <person name="Ford K.L."/>
            <person name="Foster G.D."/>
            <person name="Pangilinan J."/>
            <person name="Papanicolaou A."/>
            <person name="Barry K."/>
            <person name="LaButti K."/>
            <person name="Viragh M."/>
            <person name="Koriabine M."/>
            <person name="Yan M."/>
            <person name="Riley R."/>
            <person name="Champramary S."/>
            <person name="Plett K.L."/>
            <person name="Tsai I.J."/>
            <person name="Slot J."/>
            <person name="Sipos G."/>
            <person name="Plett J."/>
            <person name="Nagy L.G."/>
            <person name="Grigoriev I.V."/>
        </authorList>
    </citation>
    <scope>NUCLEOTIDE SEQUENCE</scope>
    <source>
        <strain evidence="2">ICMP 16352</strain>
    </source>
</reference>
<name>A0AA39U804_9AGAR</name>
<keyword evidence="1" id="KW-1133">Transmembrane helix</keyword>
<sequence>MCQVSRYPWWLGSAVFPLCISILVFGADEDEVMNGLFHFYSNSKTLICEVAHKVTKKGSFVVQHGFWECKIGELDRSS</sequence>
<evidence type="ECO:0000313" key="3">
    <source>
        <dbReference type="Proteomes" id="UP001175227"/>
    </source>
</evidence>
<feature type="transmembrane region" description="Helical" evidence="1">
    <location>
        <begin position="7"/>
        <end position="27"/>
    </location>
</feature>
<keyword evidence="1" id="KW-0472">Membrane</keyword>
<dbReference type="Proteomes" id="UP001175227">
    <property type="component" value="Unassembled WGS sequence"/>
</dbReference>
<organism evidence="2 3">
    <name type="scientific">Armillaria novae-zelandiae</name>
    <dbReference type="NCBI Taxonomy" id="153914"/>
    <lineage>
        <taxon>Eukaryota</taxon>
        <taxon>Fungi</taxon>
        <taxon>Dikarya</taxon>
        <taxon>Basidiomycota</taxon>
        <taxon>Agaricomycotina</taxon>
        <taxon>Agaricomycetes</taxon>
        <taxon>Agaricomycetidae</taxon>
        <taxon>Agaricales</taxon>
        <taxon>Marasmiineae</taxon>
        <taxon>Physalacriaceae</taxon>
        <taxon>Armillaria</taxon>
    </lineage>
</organism>
<proteinExistence type="predicted"/>
<keyword evidence="3" id="KW-1185">Reference proteome</keyword>
<dbReference type="AlphaFoldDB" id="A0AA39U804"/>
<comment type="caution">
    <text evidence="2">The sequence shown here is derived from an EMBL/GenBank/DDBJ whole genome shotgun (WGS) entry which is preliminary data.</text>
</comment>
<dbReference type="EMBL" id="JAUEPR010000038">
    <property type="protein sequence ID" value="KAK0472754.1"/>
    <property type="molecule type" value="Genomic_DNA"/>
</dbReference>
<protein>
    <submittedName>
        <fullName evidence="2">Uncharacterized protein</fullName>
    </submittedName>
</protein>
<keyword evidence="1" id="KW-0812">Transmembrane</keyword>